<keyword evidence="9" id="KW-1185">Reference proteome</keyword>
<evidence type="ECO:0000313" key="8">
    <source>
        <dbReference type="EMBL" id="CAG8543474.1"/>
    </source>
</evidence>
<reference evidence="8" key="1">
    <citation type="submission" date="2021-06" db="EMBL/GenBank/DDBJ databases">
        <authorList>
            <person name="Kallberg Y."/>
            <person name="Tangrot J."/>
            <person name="Rosling A."/>
        </authorList>
    </citation>
    <scope>NUCLEOTIDE SEQUENCE</scope>
    <source>
        <strain evidence="8">MA453B</strain>
    </source>
</reference>
<dbReference type="InterPro" id="IPR008918">
    <property type="entry name" value="HhH2"/>
</dbReference>
<dbReference type="GO" id="GO:0006281">
    <property type="term" value="P:DNA repair"/>
    <property type="evidence" value="ECO:0007669"/>
    <property type="project" value="UniProtKB-ARBA"/>
</dbReference>
<dbReference type="EMBL" id="CAJVPY010001966">
    <property type="protein sequence ID" value="CAG8543474.1"/>
    <property type="molecule type" value="Genomic_DNA"/>
</dbReference>
<dbReference type="SUPFAM" id="SSF47807">
    <property type="entry name" value="5' to 3' exonuclease, C-terminal subdomain"/>
    <property type="match status" value="1"/>
</dbReference>
<evidence type="ECO:0000256" key="3">
    <source>
        <dbReference type="ARBA" id="ARBA00022723"/>
    </source>
</evidence>
<dbReference type="Pfam" id="PF00867">
    <property type="entry name" value="XPG_I"/>
    <property type="match status" value="1"/>
</dbReference>
<dbReference type="GO" id="GO:0008409">
    <property type="term" value="F:5'-3' exonuclease activity"/>
    <property type="evidence" value="ECO:0007669"/>
    <property type="project" value="TreeGrafter"/>
</dbReference>
<dbReference type="InterPro" id="IPR006086">
    <property type="entry name" value="XPG-I_dom"/>
</dbReference>
<dbReference type="SUPFAM" id="SSF88723">
    <property type="entry name" value="PIN domain-like"/>
    <property type="match status" value="1"/>
</dbReference>
<keyword evidence="6" id="KW-0460">Magnesium</keyword>
<dbReference type="OrthoDB" id="31113at2759"/>
<dbReference type="GO" id="GO:0046872">
    <property type="term" value="F:metal ion binding"/>
    <property type="evidence" value="ECO:0007669"/>
    <property type="project" value="UniProtKB-KW"/>
</dbReference>
<keyword evidence="3" id="KW-0479">Metal-binding</keyword>
<dbReference type="SMART" id="SM00279">
    <property type="entry name" value="HhH2"/>
    <property type="match status" value="1"/>
</dbReference>
<keyword evidence="2" id="KW-0540">Nuclease</keyword>
<sequence>MGIKKLNLLIQCYAPDSLTQQTLNHYKYKRLAIDGSIYLRKFVYEGWEFENIKNERIEKWKSVVKKMEKMKDSDNSEYITMGFREVVDETISSLFQPSDTHIHIKILQNIISCKHSEVEDIMKSTFEDAEALRLIESLTEVMQKQQTQLIRLLFLINEIAIKSQTKEIPLSIPLEKVNIEDVITVKRKTVIQTLSVDKLKTIVNLTDEQIFKKRYPNFKPSADNIKLKKEMEDMVKMALKDVVSMDHDKTVTRVRRGITQMEYRLVESLLTGKLSSNIMLEIEAENDNLMKSLGRCSIKVTWKMYNECRKFLKVWGIPCIVSEGYEAEALCASLTTHGLADASVSEDTDTILYGEGPVVRKFLTKREPIQEVSPVKIRKLLNLSHDEFLDLCILCGTDFSGTIRGIGPIKALEMIKSYGTIENIIPNLKSDNIYDPSFMKEVKSAKKIFKNPPTISSKFKNSLEEKKENAEFPKLLEQFQIDTS</sequence>
<accession>A0A9N9FKW0</accession>
<protein>
    <submittedName>
        <fullName evidence="8">17784_t:CDS:1</fullName>
    </submittedName>
</protein>
<gene>
    <name evidence="8" type="ORF">DERYTH_LOCUS4918</name>
</gene>
<dbReference type="PANTHER" id="PTHR11081">
    <property type="entry name" value="FLAP ENDONUCLEASE FAMILY MEMBER"/>
    <property type="match status" value="1"/>
</dbReference>
<proteinExistence type="predicted"/>
<dbReference type="InterPro" id="IPR036279">
    <property type="entry name" value="5-3_exonuclease_C_sf"/>
</dbReference>
<dbReference type="SMART" id="SM00484">
    <property type="entry name" value="XPGI"/>
    <property type="match status" value="1"/>
</dbReference>
<dbReference type="PANTHER" id="PTHR11081:SF9">
    <property type="entry name" value="FLAP ENDONUCLEASE 1"/>
    <property type="match status" value="1"/>
</dbReference>
<comment type="cofactor">
    <cofactor evidence="1">
        <name>Mg(2+)</name>
        <dbReference type="ChEBI" id="CHEBI:18420"/>
    </cofactor>
</comment>
<dbReference type="InterPro" id="IPR006085">
    <property type="entry name" value="XPG_DNA_repair_N"/>
</dbReference>
<dbReference type="Gene3D" id="1.10.150.20">
    <property type="entry name" value="5' to 3' exonuclease, C-terminal subdomain"/>
    <property type="match status" value="1"/>
</dbReference>
<dbReference type="InterPro" id="IPR029060">
    <property type="entry name" value="PIN-like_dom_sf"/>
</dbReference>
<dbReference type="Proteomes" id="UP000789405">
    <property type="component" value="Unassembled WGS sequence"/>
</dbReference>
<comment type="caution">
    <text evidence="8">The sequence shown here is derived from an EMBL/GenBank/DDBJ whole genome shotgun (WGS) entry which is preliminary data.</text>
</comment>
<evidence type="ECO:0000259" key="7">
    <source>
        <dbReference type="SMART" id="SM00484"/>
    </source>
</evidence>
<dbReference type="GO" id="GO:0017108">
    <property type="term" value="F:5'-flap endonuclease activity"/>
    <property type="evidence" value="ECO:0007669"/>
    <property type="project" value="TreeGrafter"/>
</dbReference>
<name>A0A9N9FKW0_9GLOM</name>
<keyword evidence="5" id="KW-0378">Hydrolase</keyword>
<evidence type="ECO:0000256" key="5">
    <source>
        <dbReference type="ARBA" id="ARBA00022801"/>
    </source>
</evidence>
<dbReference type="PRINTS" id="PR00853">
    <property type="entry name" value="XPGRADSUPER"/>
</dbReference>
<dbReference type="GO" id="GO:0003677">
    <property type="term" value="F:DNA binding"/>
    <property type="evidence" value="ECO:0007669"/>
    <property type="project" value="InterPro"/>
</dbReference>
<evidence type="ECO:0000256" key="6">
    <source>
        <dbReference type="ARBA" id="ARBA00022842"/>
    </source>
</evidence>
<dbReference type="InterPro" id="IPR006084">
    <property type="entry name" value="XPG/Rad2"/>
</dbReference>
<evidence type="ECO:0000256" key="4">
    <source>
        <dbReference type="ARBA" id="ARBA00022759"/>
    </source>
</evidence>
<dbReference type="Pfam" id="PF00752">
    <property type="entry name" value="XPG_N"/>
    <property type="match status" value="1"/>
</dbReference>
<dbReference type="AlphaFoldDB" id="A0A9N9FKW0"/>
<evidence type="ECO:0000313" key="9">
    <source>
        <dbReference type="Proteomes" id="UP000789405"/>
    </source>
</evidence>
<keyword evidence="4" id="KW-0255">Endonuclease</keyword>
<organism evidence="8 9">
    <name type="scientific">Dentiscutata erythropus</name>
    <dbReference type="NCBI Taxonomy" id="1348616"/>
    <lineage>
        <taxon>Eukaryota</taxon>
        <taxon>Fungi</taxon>
        <taxon>Fungi incertae sedis</taxon>
        <taxon>Mucoromycota</taxon>
        <taxon>Glomeromycotina</taxon>
        <taxon>Glomeromycetes</taxon>
        <taxon>Diversisporales</taxon>
        <taxon>Gigasporaceae</taxon>
        <taxon>Dentiscutata</taxon>
    </lineage>
</organism>
<evidence type="ECO:0000256" key="2">
    <source>
        <dbReference type="ARBA" id="ARBA00022722"/>
    </source>
</evidence>
<dbReference type="Gene3D" id="3.40.50.1010">
    <property type="entry name" value="5'-nuclease"/>
    <property type="match status" value="2"/>
</dbReference>
<evidence type="ECO:0000256" key="1">
    <source>
        <dbReference type="ARBA" id="ARBA00001946"/>
    </source>
</evidence>
<feature type="domain" description="XPG-I" evidence="7">
    <location>
        <begin position="313"/>
        <end position="383"/>
    </location>
</feature>